<dbReference type="GO" id="GO:0000307">
    <property type="term" value="C:cyclin-dependent protein kinase holoenzyme complex"/>
    <property type="evidence" value="ECO:0007669"/>
    <property type="project" value="TreeGrafter"/>
</dbReference>
<evidence type="ECO:0000313" key="3">
    <source>
        <dbReference type="EMBL" id="KAF0480379.1"/>
    </source>
</evidence>
<dbReference type="PANTHER" id="PTHR15615">
    <property type="match status" value="1"/>
</dbReference>
<dbReference type="EMBL" id="WTPW01000782">
    <property type="protein sequence ID" value="KAF0480379.1"/>
    <property type="molecule type" value="Genomic_DNA"/>
</dbReference>
<dbReference type="InterPro" id="IPR013922">
    <property type="entry name" value="Cyclin_PHO80-like"/>
</dbReference>
<reference evidence="3 4" key="1">
    <citation type="journal article" date="2019" name="Environ. Microbiol.">
        <title>At the nexus of three kingdoms: the genome of the mycorrhizal fungus Gigaspora margarita provides insights into plant, endobacterial and fungal interactions.</title>
        <authorList>
            <person name="Venice F."/>
            <person name="Ghignone S."/>
            <person name="Salvioli di Fossalunga A."/>
            <person name="Amselem J."/>
            <person name="Novero M."/>
            <person name="Xianan X."/>
            <person name="Sedzielewska Toro K."/>
            <person name="Morin E."/>
            <person name="Lipzen A."/>
            <person name="Grigoriev I.V."/>
            <person name="Henrissat B."/>
            <person name="Martin F.M."/>
            <person name="Bonfante P."/>
        </authorList>
    </citation>
    <scope>NUCLEOTIDE SEQUENCE [LARGE SCALE GENOMIC DNA]</scope>
    <source>
        <strain evidence="3 4">BEG34</strain>
    </source>
</reference>
<protein>
    <recommendedName>
        <fullName evidence="2">Cyclin</fullName>
    </recommendedName>
</protein>
<dbReference type="Gene3D" id="1.10.472.10">
    <property type="entry name" value="Cyclin-like"/>
    <property type="match status" value="1"/>
</dbReference>
<sequence>MNQSSQSVIEVPEQFHLVDINHLMHMIADMLCRLIAHNDQIPLTPSNVTRFHSRATPSITVSDYLRRIVKYTSLERSCLLILLLYIDRVCENNTFTITSLTVHRFIIAAVTVSSKALCDSYCTNTHYARVGGISTQELNTLELEFLKLIGWQLICTSETLQQYYVNLVKQNSLYRRAVTTDSDSYGTSLMMGCD</sequence>
<proteinExistence type="inferred from homology"/>
<keyword evidence="1 2" id="KW-0195">Cyclin</keyword>
<evidence type="ECO:0000256" key="2">
    <source>
        <dbReference type="PIRNR" id="PIRNR027110"/>
    </source>
</evidence>
<dbReference type="Proteomes" id="UP000439903">
    <property type="component" value="Unassembled WGS sequence"/>
</dbReference>
<dbReference type="SUPFAM" id="SSF47954">
    <property type="entry name" value="Cyclin-like"/>
    <property type="match status" value="1"/>
</dbReference>
<evidence type="ECO:0000256" key="1">
    <source>
        <dbReference type="ARBA" id="ARBA00023127"/>
    </source>
</evidence>
<dbReference type="GO" id="GO:0051301">
    <property type="term" value="P:cell division"/>
    <property type="evidence" value="ECO:0007669"/>
    <property type="project" value="UniProtKB-UniRule"/>
</dbReference>
<keyword evidence="4" id="KW-1185">Reference proteome</keyword>
<comment type="caution">
    <text evidence="3">The sequence shown here is derived from an EMBL/GenBank/DDBJ whole genome shotgun (WGS) entry which is preliminary data.</text>
</comment>
<dbReference type="OrthoDB" id="337735at2759"/>
<comment type="similarity">
    <text evidence="2">Belongs to the cyclin family.</text>
</comment>
<dbReference type="GO" id="GO:0019901">
    <property type="term" value="F:protein kinase binding"/>
    <property type="evidence" value="ECO:0007669"/>
    <property type="project" value="UniProtKB-UniRule"/>
</dbReference>
<dbReference type="PANTHER" id="PTHR15615:SF117">
    <property type="entry name" value="PHO85 CYCLIN PHO80"/>
    <property type="match status" value="1"/>
</dbReference>
<dbReference type="Pfam" id="PF08613">
    <property type="entry name" value="Cyclin"/>
    <property type="match status" value="1"/>
</dbReference>
<accession>A0A8H4ACY0</accession>
<dbReference type="InterPro" id="IPR036915">
    <property type="entry name" value="Cyclin-like_sf"/>
</dbReference>
<organism evidence="3 4">
    <name type="scientific">Gigaspora margarita</name>
    <dbReference type="NCBI Taxonomy" id="4874"/>
    <lineage>
        <taxon>Eukaryota</taxon>
        <taxon>Fungi</taxon>
        <taxon>Fungi incertae sedis</taxon>
        <taxon>Mucoromycota</taxon>
        <taxon>Glomeromycotina</taxon>
        <taxon>Glomeromycetes</taxon>
        <taxon>Diversisporales</taxon>
        <taxon>Gigasporaceae</taxon>
        <taxon>Gigaspora</taxon>
    </lineage>
</organism>
<dbReference type="GO" id="GO:0005634">
    <property type="term" value="C:nucleus"/>
    <property type="evidence" value="ECO:0007669"/>
    <property type="project" value="TreeGrafter"/>
</dbReference>
<dbReference type="GO" id="GO:0016538">
    <property type="term" value="F:cyclin-dependent protein serine/threonine kinase regulator activity"/>
    <property type="evidence" value="ECO:0007669"/>
    <property type="project" value="TreeGrafter"/>
</dbReference>
<dbReference type="InterPro" id="IPR012389">
    <property type="entry name" value="Cyclin_P/U"/>
</dbReference>
<gene>
    <name evidence="3" type="ORF">F8M41_023740</name>
</gene>
<evidence type="ECO:0000313" key="4">
    <source>
        <dbReference type="Proteomes" id="UP000439903"/>
    </source>
</evidence>
<dbReference type="CDD" id="cd20558">
    <property type="entry name" value="CYCLIN_ScPCL7-like"/>
    <property type="match status" value="1"/>
</dbReference>
<dbReference type="PIRSF" id="PIRSF027110">
    <property type="entry name" value="PREG"/>
    <property type="match status" value="1"/>
</dbReference>
<dbReference type="AlphaFoldDB" id="A0A8H4ACY0"/>
<name>A0A8H4ACY0_GIGMA</name>